<evidence type="ECO:0000256" key="5">
    <source>
        <dbReference type="ARBA" id="ARBA00023134"/>
    </source>
</evidence>
<evidence type="ECO:0000313" key="10">
    <source>
        <dbReference type="EMBL" id="KAB1073137.1"/>
    </source>
</evidence>
<comment type="caution">
    <text evidence="10">The sequence shown here is derived from an EMBL/GenBank/DDBJ whole genome shotgun (WGS) entry which is preliminary data.</text>
</comment>
<dbReference type="AlphaFoldDB" id="A0A6N6MQX1"/>
<accession>A0A6N6MQX1</accession>
<gene>
    <name evidence="6 10" type="primary">hflX</name>
    <name evidence="10" type="ORF">F6X51_12335</name>
</gene>
<dbReference type="FunFam" id="3.40.50.11060:FF:000001">
    <property type="entry name" value="GTPase HflX"/>
    <property type="match status" value="1"/>
</dbReference>
<comment type="subunit">
    <text evidence="6">Monomer. Associates with the 50S ribosomal subunit.</text>
</comment>
<dbReference type="EMBL" id="VZZJ01000009">
    <property type="protein sequence ID" value="KAB1073137.1"/>
    <property type="molecule type" value="Genomic_DNA"/>
</dbReference>
<dbReference type="PIRSF" id="PIRSF006809">
    <property type="entry name" value="GTP-binding_hflX_prd"/>
    <property type="match status" value="1"/>
</dbReference>
<evidence type="ECO:0000256" key="8">
    <source>
        <dbReference type="PIRSR" id="PIRSR006809-2"/>
    </source>
</evidence>
<reference evidence="10 11" key="1">
    <citation type="submission" date="2019-09" db="EMBL/GenBank/DDBJ databases">
        <title>YIM 132548 draft genome.</title>
        <authorList>
            <person name="Jiang L."/>
        </authorList>
    </citation>
    <scope>NUCLEOTIDE SEQUENCE [LARGE SCALE GENOMIC DNA]</scope>
    <source>
        <strain evidence="10 11">YIM 132548</strain>
    </source>
</reference>
<feature type="binding site" evidence="7">
    <location>
        <begin position="262"/>
        <end position="266"/>
    </location>
    <ligand>
        <name>GTP</name>
        <dbReference type="ChEBI" id="CHEBI:37565"/>
    </ligand>
</feature>
<dbReference type="InterPro" id="IPR006073">
    <property type="entry name" value="GTP-bd"/>
</dbReference>
<evidence type="ECO:0000256" key="3">
    <source>
        <dbReference type="ARBA" id="ARBA00022741"/>
    </source>
</evidence>
<dbReference type="InterPro" id="IPR016496">
    <property type="entry name" value="GTPase_HflX"/>
</dbReference>
<protein>
    <recommendedName>
        <fullName evidence="6">GTPase HflX</fullName>
    </recommendedName>
    <alternativeName>
        <fullName evidence="6">GTP-binding protein HflX</fullName>
    </alternativeName>
</protein>
<dbReference type="Pfam" id="PF16360">
    <property type="entry name" value="GTP-bdg_M"/>
    <property type="match status" value="1"/>
</dbReference>
<name>A0A6N6MQX1_9HYPH</name>
<evidence type="ECO:0000256" key="4">
    <source>
        <dbReference type="ARBA" id="ARBA00022842"/>
    </source>
</evidence>
<dbReference type="GO" id="GO:0005525">
    <property type="term" value="F:GTP binding"/>
    <property type="evidence" value="ECO:0007669"/>
    <property type="project" value="UniProtKB-UniRule"/>
</dbReference>
<dbReference type="NCBIfam" id="TIGR03156">
    <property type="entry name" value="GTP_HflX"/>
    <property type="match status" value="1"/>
</dbReference>
<dbReference type="Gene3D" id="6.10.250.2860">
    <property type="match status" value="1"/>
</dbReference>
<dbReference type="InterPro" id="IPR032305">
    <property type="entry name" value="GTP-bd_M"/>
</dbReference>
<dbReference type="PANTHER" id="PTHR10229">
    <property type="entry name" value="GTP-BINDING PROTEIN HFLX"/>
    <property type="match status" value="1"/>
</dbReference>
<dbReference type="CDD" id="cd01878">
    <property type="entry name" value="HflX"/>
    <property type="match status" value="1"/>
</dbReference>
<keyword evidence="1 6" id="KW-0963">Cytoplasm</keyword>
<comment type="cofactor">
    <cofactor evidence="8">
        <name>Mg(2+)</name>
        <dbReference type="ChEBI" id="CHEBI:18420"/>
    </cofactor>
</comment>
<dbReference type="Proteomes" id="UP000441523">
    <property type="component" value="Unassembled WGS sequence"/>
</dbReference>
<dbReference type="GO" id="GO:0043022">
    <property type="term" value="F:ribosome binding"/>
    <property type="evidence" value="ECO:0007669"/>
    <property type="project" value="TreeGrafter"/>
</dbReference>
<keyword evidence="3 6" id="KW-0547">Nucleotide-binding</keyword>
<dbReference type="SUPFAM" id="SSF52540">
    <property type="entry name" value="P-loop containing nucleoside triphosphate hydrolases"/>
    <property type="match status" value="1"/>
</dbReference>
<dbReference type="Pfam" id="PF19275">
    <property type="entry name" value="HflX_C"/>
    <property type="match status" value="1"/>
</dbReference>
<comment type="similarity">
    <text evidence="6">Belongs to the TRAFAC class OBG-HflX-like GTPase superfamily. HflX GTPase family.</text>
</comment>
<dbReference type="RefSeq" id="WP_150963969.1">
    <property type="nucleotide sequence ID" value="NZ_VZZJ01000009.1"/>
</dbReference>
<dbReference type="GO" id="GO:0005737">
    <property type="term" value="C:cytoplasm"/>
    <property type="evidence" value="ECO:0007669"/>
    <property type="project" value="UniProtKB-SubCell"/>
</dbReference>
<evidence type="ECO:0000313" key="11">
    <source>
        <dbReference type="Proteomes" id="UP000441523"/>
    </source>
</evidence>
<keyword evidence="2 8" id="KW-0479">Metal-binding</keyword>
<proteinExistence type="inferred from homology"/>
<comment type="subcellular location">
    <subcellularLocation>
        <location evidence="6">Cytoplasm</location>
    </subcellularLocation>
    <text evidence="6">May associate with membranes.</text>
</comment>
<evidence type="ECO:0000256" key="7">
    <source>
        <dbReference type="PIRSR" id="PIRSR006809-1"/>
    </source>
</evidence>
<feature type="binding site" evidence="7">
    <location>
        <begin position="237"/>
        <end position="244"/>
    </location>
    <ligand>
        <name>GTP</name>
        <dbReference type="ChEBI" id="CHEBI:37565"/>
    </ligand>
</feature>
<evidence type="ECO:0000256" key="1">
    <source>
        <dbReference type="ARBA" id="ARBA00022490"/>
    </source>
</evidence>
<feature type="domain" description="Hflx-type G" evidence="9">
    <location>
        <begin position="231"/>
        <end position="411"/>
    </location>
</feature>
<comment type="function">
    <text evidence="6">GTPase that associates with the 50S ribosomal subunit and may have a role during protein synthesis or ribosome biogenesis.</text>
</comment>
<dbReference type="InterPro" id="IPR025121">
    <property type="entry name" value="GTPase_HflX_N"/>
</dbReference>
<feature type="binding site" evidence="8">
    <location>
        <position position="264"/>
    </location>
    <ligand>
        <name>Mg(2+)</name>
        <dbReference type="ChEBI" id="CHEBI:18420"/>
    </ligand>
</feature>
<dbReference type="InterPro" id="IPR027417">
    <property type="entry name" value="P-loop_NTPase"/>
</dbReference>
<dbReference type="InterPro" id="IPR042108">
    <property type="entry name" value="GTPase_HflX_N_sf"/>
</dbReference>
<feature type="binding site" evidence="7">
    <location>
        <begin position="389"/>
        <end position="391"/>
    </location>
    <ligand>
        <name>GTP</name>
        <dbReference type="ChEBI" id="CHEBI:37565"/>
    </ligand>
</feature>
<evidence type="ECO:0000256" key="2">
    <source>
        <dbReference type="ARBA" id="ARBA00022723"/>
    </source>
</evidence>
<dbReference type="InterPro" id="IPR030394">
    <property type="entry name" value="G_HFLX_dom"/>
</dbReference>
<dbReference type="InterPro" id="IPR045498">
    <property type="entry name" value="HflX_C"/>
</dbReference>
<dbReference type="Gene3D" id="3.40.50.11060">
    <property type="entry name" value="GTPase HflX, N-terminal domain"/>
    <property type="match status" value="1"/>
</dbReference>
<dbReference type="PANTHER" id="PTHR10229:SF0">
    <property type="entry name" value="GTP-BINDING PROTEIN 6-RELATED"/>
    <property type="match status" value="1"/>
</dbReference>
<feature type="binding site" evidence="7">
    <location>
        <begin position="284"/>
        <end position="287"/>
    </location>
    <ligand>
        <name>GTP</name>
        <dbReference type="ChEBI" id="CHEBI:37565"/>
    </ligand>
</feature>
<dbReference type="Gene3D" id="3.40.50.300">
    <property type="entry name" value="P-loop containing nucleotide triphosphate hydrolases"/>
    <property type="match status" value="1"/>
</dbReference>
<keyword evidence="5 6" id="KW-0342">GTP-binding</keyword>
<evidence type="ECO:0000256" key="6">
    <source>
        <dbReference type="HAMAP-Rule" id="MF_00900"/>
    </source>
</evidence>
<dbReference type="PRINTS" id="PR00326">
    <property type="entry name" value="GTP1OBG"/>
</dbReference>
<sequence>MSETLTPGEARLQAMAAPEGEIAAATRTLVVGPYLTRAAAAQASGAADRQTPRSSPARLDEAVGLAAAIDLDVVEASALSLAKIRPSTYLGKGRVEELAGLIKADEIGLVVMDCALSPVQQRNLEKAWGAKVIDRTGLILEIFGRRASTREGRLQVEHAHLAYQRSRLVRSWTHLERQRGGFGFLGGPGETQIEADRRMIQERMTRIERDLDSVTRTRGLHRQSRARVPYPIVALVGYTNAGKSTLFNALTKAEVMAQDMLFATLDPTARATKLPHGETVILSDTVGFISELPTPLIAAFRATLEDVIEADILLHVRDVSHVDTEAQAEDVGQVLDELGIETSADRIIEVWNKADLLDADERTRLLNLSAMGREADRNDRDSAAPVLVSALTGEGLAALISRIEARIARSRSTFAVILPPEDGASLNWLYENAEVLDRRMEEGGALHLAIRIAPEKEPRFLNRFGAARRLSRVG</sequence>
<dbReference type="HAMAP" id="MF_00900">
    <property type="entry name" value="GTPase_HflX"/>
    <property type="match status" value="1"/>
</dbReference>
<feature type="binding site" evidence="7">
    <location>
        <begin position="352"/>
        <end position="355"/>
    </location>
    <ligand>
        <name>GTP</name>
        <dbReference type="ChEBI" id="CHEBI:37565"/>
    </ligand>
</feature>
<dbReference type="Pfam" id="PF13167">
    <property type="entry name" value="GTP-bdg_N"/>
    <property type="match status" value="1"/>
</dbReference>
<organism evidence="10 11">
    <name type="scientific">Methylobacterium planeticum</name>
    <dbReference type="NCBI Taxonomy" id="2615211"/>
    <lineage>
        <taxon>Bacteria</taxon>
        <taxon>Pseudomonadati</taxon>
        <taxon>Pseudomonadota</taxon>
        <taxon>Alphaproteobacteria</taxon>
        <taxon>Hyphomicrobiales</taxon>
        <taxon>Methylobacteriaceae</taxon>
        <taxon>Methylobacterium</taxon>
    </lineage>
</organism>
<feature type="binding site" evidence="8">
    <location>
        <position position="244"/>
    </location>
    <ligand>
        <name>Mg(2+)</name>
        <dbReference type="ChEBI" id="CHEBI:18420"/>
    </ligand>
</feature>
<dbReference type="GO" id="GO:0003924">
    <property type="term" value="F:GTPase activity"/>
    <property type="evidence" value="ECO:0007669"/>
    <property type="project" value="UniProtKB-UniRule"/>
</dbReference>
<keyword evidence="4 8" id="KW-0460">Magnesium</keyword>
<keyword evidence="11" id="KW-1185">Reference proteome</keyword>
<evidence type="ECO:0000259" key="9">
    <source>
        <dbReference type="PROSITE" id="PS51705"/>
    </source>
</evidence>
<dbReference type="PROSITE" id="PS51705">
    <property type="entry name" value="G_HFLX"/>
    <property type="match status" value="1"/>
</dbReference>
<dbReference type="GO" id="GO:0046872">
    <property type="term" value="F:metal ion binding"/>
    <property type="evidence" value="ECO:0007669"/>
    <property type="project" value="UniProtKB-KW"/>
</dbReference>
<dbReference type="Pfam" id="PF01926">
    <property type="entry name" value="MMR_HSR1"/>
    <property type="match status" value="1"/>
</dbReference>